<dbReference type="GO" id="GO:0051782">
    <property type="term" value="P:negative regulation of cell division"/>
    <property type="evidence" value="ECO:0007669"/>
    <property type="project" value="TreeGrafter"/>
</dbReference>
<gene>
    <name evidence="4" type="primary">wssJ</name>
    <name evidence="4" type="ordered locus">PFLU_0309</name>
</gene>
<dbReference type="GO" id="GO:0009898">
    <property type="term" value="C:cytoplasmic side of plasma membrane"/>
    <property type="evidence" value="ECO:0007669"/>
    <property type="project" value="TreeGrafter"/>
</dbReference>
<evidence type="ECO:0000256" key="2">
    <source>
        <dbReference type="ARBA" id="ARBA00022840"/>
    </source>
</evidence>
<dbReference type="NCBIfam" id="TIGR03371">
    <property type="entry name" value="cellulose_yhjQ"/>
    <property type="match status" value="1"/>
</dbReference>
<dbReference type="Proteomes" id="UP001152918">
    <property type="component" value="Chromosome"/>
</dbReference>
<reference evidence="3" key="2">
    <citation type="submission" date="2023-10" db="EMBL/GenBank/DDBJ databases">
        <authorList>
            <person name="Fortmann-Grote C."/>
        </authorList>
    </citation>
    <scope>NUCLEOTIDE SEQUENCE</scope>
    <source>
        <strain evidence="3">SBW25</strain>
    </source>
</reference>
<dbReference type="SUPFAM" id="SSF52540">
    <property type="entry name" value="P-loop containing nucleoside triphosphate hydrolases"/>
    <property type="match status" value="1"/>
</dbReference>
<keyword evidence="2" id="KW-0067">ATP-binding</keyword>
<evidence type="ECO:0000256" key="1">
    <source>
        <dbReference type="ARBA" id="ARBA00022741"/>
    </source>
</evidence>
<protein>
    <submittedName>
        <fullName evidence="4">Cell morphology-related protein</fullName>
    </submittedName>
</protein>
<dbReference type="InterPro" id="IPR027417">
    <property type="entry name" value="P-loop_NTPase"/>
</dbReference>
<reference evidence="4" key="1">
    <citation type="journal article" date="2009" name="Genome Biol.">
        <title>Genomic and genetic analyses of diversity and plant interactions of Pseudomonas fluorescens.</title>
        <authorList>
            <person name="Silby M.W."/>
            <person name="Cerdeno-Tarraga A.M."/>
            <person name="Vernikos G.S."/>
            <person name="Giddens S.R."/>
            <person name="Jackson R.W."/>
            <person name="Preston G.M."/>
            <person name="Zhang X.X."/>
            <person name="Moon C.D."/>
            <person name="Gehrig S.M."/>
            <person name="Godfrey S.A."/>
            <person name="Knight C.G."/>
            <person name="Malone J.G."/>
            <person name="Robinson Z."/>
            <person name="Spiers A.J."/>
            <person name="Harris S."/>
            <person name="Challis G.L."/>
            <person name="Yaxley A.M."/>
            <person name="Harris D."/>
            <person name="Seeger K."/>
            <person name="Murphy L."/>
            <person name="Rutter S."/>
            <person name="Squares R."/>
            <person name="Quail M.A."/>
            <person name="Saunders E."/>
            <person name="Mavromatis K."/>
            <person name="Brettin T.S."/>
            <person name="Bentley S.D."/>
            <person name="Hothersall J."/>
            <person name="Stephens E."/>
            <person name="Thomas C.M."/>
            <person name="Parkhill J."/>
            <person name="Levy S.B."/>
            <person name="Rainey P.B."/>
            <person name="Thomson N.R."/>
        </authorList>
    </citation>
    <scope>NUCLEOTIDE SEQUENCE [LARGE SCALE GENOMIC DNA]</scope>
    <source>
        <strain evidence="4">SBW25</strain>
    </source>
</reference>
<dbReference type="PANTHER" id="PTHR43384">
    <property type="entry name" value="SEPTUM SITE-DETERMINING PROTEIN MIND HOMOLOG, CHLOROPLASTIC-RELATED"/>
    <property type="match status" value="1"/>
</dbReference>
<proteinExistence type="predicted"/>
<dbReference type="GO" id="GO:0005829">
    <property type="term" value="C:cytosol"/>
    <property type="evidence" value="ECO:0007669"/>
    <property type="project" value="TreeGrafter"/>
</dbReference>
<organism evidence="4">
    <name type="scientific">Pseudomonas fluorescens (strain SBW25)</name>
    <dbReference type="NCBI Taxonomy" id="216595"/>
    <lineage>
        <taxon>Bacteria</taxon>
        <taxon>Pseudomonadati</taxon>
        <taxon>Pseudomonadota</taxon>
        <taxon>Gammaproteobacteria</taxon>
        <taxon>Pseudomonadales</taxon>
        <taxon>Pseudomonadaceae</taxon>
        <taxon>Pseudomonas</taxon>
    </lineage>
</organism>
<accession>C3K6B8</accession>
<dbReference type="eggNOG" id="COG1192">
    <property type="taxonomic scope" value="Bacteria"/>
</dbReference>
<dbReference type="EMBL" id="OV986001">
    <property type="protein sequence ID" value="CAI2794634.1"/>
    <property type="molecule type" value="Genomic_DNA"/>
</dbReference>
<dbReference type="GO" id="GO:0005524">
    <property type="term" value="F:ATP binding"/>
    <property type="evidence" value="ECO:0007669"/>
    <property type="project" value="UniProtKB-KW"/>
</dbReference>
<dbReference type="InterPro" id="IPR050625">
    <property type="entry name" value="ParA/MinD_ATPase"/>
</dbReference>
<dbReference type="Pfam" id="PF06564">
    <property type="entry name" value="CBP_BcsQ"/>
    <property type="match status" value="1"/>
</dbReference>
<dbReference type="AlphaFoldDB" id="C3K6B8"/>
<name>C3K6B8_PSEFS</name>
<keyword evidence="1" id="KW-0547">Nucleotide-binding</keyword>
<dbReference type="HOGENOM" id="CLU_037612_7_0_6"/>
<dbReference type="KEGG" id="pfs:PFLU_0309"/>
<dbReference type="EMBL" id="AM181176">
    <property type="protein sequence ID" value="CAY46586.1"/>
    <property type="molecule type" value="Genomic_DNA"/>
</dbReference>
<dbReference type="GO" id="GO:0016887">
    <property type="term" value="F:ATP hydrolysis activity"/>
    <property type="evidence" value="ECO:0007669"/>
    <property type="project" value="TreeGrafter"/>
</dbReference>
<dbReference type="InterPro" id="IPR017746">
    <property type="entry name" value="Cellulose_synthase_operon_BcsQ"/>
</dbReference>
<dbReference type="Gene3D" id="3.40.50.300">
    <property type="entry name" value="P-loop containing nucleotide triphosphate hydrolases"/>
    <property type="match status" value="1"/>
</dbReference>
<evidence type="ECO:0000313" key="3">
    <source>
        <dbReference type="EMBL" id="CAI2794634.1"/>
    </source>
</evidence>
<sequence length="349" mass="37951">MSLKQTACTRATTKRPAVSSRVSWPFHVVKLRRDEESAMSFTDGLLVLLGKDVSRDAQGLDARLHFFGSIPVDDGTPFPPQAPSAQAQSQSVDKGVRRPCVVALVSVNGGVGRSTLATALSSGLQRLGESVVAVDLDPQNALRMHFGVSPASPGIGPTSLRNAQWDNIQQPGFVGSRVITFGDTDMRQQDDLQRWLKHEPDWLAQRLSALGLSARHTVIIDTPAGNNVYFHQALSVADVVLVIAQADAASLGTLDQLDGLLAPHLQRERPPHVHFVINQLDEDNAFSLDMVEAFKQRLGTREPLEVHRDMAISEALAFGIDPLDSQALSLAGDDITELCRLLIARKKRL</sequence>
<dbReference type="CDD" id="cd02042">
    <property type="entry name" value="ParAB_family"/>
    <property type="match status" value="1"/>
</dbReference>
<dbReference type="PANTHER" id="PTHR43384:SF6">
    <property type="entry name" value="SEPTUM SITE-DETERMINING PROTEIN MIND HOMOLOG, CHLOROPLASTIC"/>
    <property type="match status" value="1"/>
</dbReference>
<evidence type="ECO:0000313" key="4">
    <source>
        <dbReference type="EMBL" id="CAY46586.1"/>
    </source>
</evidence>